<proteinExistence type="predicted"/>
<gene>
    <name evidence="2" type="ORF">ACFPTP_12190</name>
</gene>
<organism evidence="2 3">
    <name type="scientific">Sporosarcina koreensis</name>
    <dbReference type="NCBI Taxonomy" id="334735"/>
    <lineage>
        <taxon>Bacteria</taxon>
        <taxon>Bacillati</taxon>
        <taxon>Bacillota</taxon>
        <taxon>Bacilli</taxon>
        <taxon>Bacillales</taxon>
        <taxon>Caryophanaceae</taxon>
        <taxon>Sporosarcina</taxon>
    </lineage>
</organism>
<comment type="caution">
    <text evidence="2">The sequence shown here is derived from an EMBL/GenBank/DDBJ whole genome shotgun (WGS) entry which is preliminary data.</text>
</comment>
<dbReference type="Pfam" id="PF01636">
    <property type="entry name" value="APH"/>
    <property type="match status" value="1"/>
</dbReference>
<dbReference type="PANTHER" id="PTHR39179:SF3">
    <property type="entry name" value="COTS-RELATED PROTEIN"/>
    <property type="match status" value="1"/>
</dbReference>
<accession>A0ABW0U088</accession>
<dbReference type="Proteomes" id="UP001596071">
    <property type="component" value="Unassembled WGS sequence"/>
</dbReference>
<evidence type="ECO:0000259" key="1">
    <source>
        <dbReference type="Pfam" id="PF01636"/>
    </source>
</evidence>
<reference evidence="3" key="1">
    <citation type="journal article" date="2019" name="Int. J. Syst. Evol. Microbiol.">
        <title>The Global Catalogue of Microorganisms (GCM) 10K type strain sequencing project: providing services to taxonomists for standard genome sequencing and annotation.</title>
        <authorList>
            <consortium name="The Broad Institute Genomics Platform"/>
            <consortium name="The Broad Institute Genome Sequencing Center for Infectious Disease"/>
            <person name="Wu L."/>
            <person name="Ma J."/>
        </authorList>
    </citation>
    <scope>NUCLEOTIDE SEQUENCE [LARGE SCALE GENOMIC DNA]</scope>
    <source>
        <strain evidence="3">KACC 11299</strain>
    </source>
</reference>
<evidence type="ECO:0000313" key="3">
    <source>
        <dbReference type="Proteomes" id="UP001596071"/>
    </source>
</evidence>
<dbReference type="InterPro" id="IPR011009">
    <property type="entry name" value="Kinase-like_dom_sf"/>
</dbReference>
<dbReference type="SUPFAM" id="SSF56112">
    <property type="entry name" value="Protein kinase-like (PK-like)"/>
    <property type="match status" value="1"/>
</dbReference>
<dbReference type="RefSeq" id="WP_381445252.1">
    <property type="nucleotide sequence ID" value="NZ_JBHSNP010000026.1"/>
</dbReference>
<dbReference type="Gene3D" id="3.90.1200.10">
    <property type="match status" value="1"/>
</dbReference>
<keyword evidence="3" id="KW-1185">Reference proteome</keyword>
<dbReference type="EMBL" id="JBHSNP010000026">
    <property type="protein sequence ID" value="MFC5603979.1"/>
    <property type="molecule type" value="Genomic_DNA"/>
</dbReference>
<sequence>MVADRRMALEKDIRKVKKNVWKMVEGEAAYSLKRYTSRSTAVKVEYVHRQLHAIRFPHIVPIIPTDDPLFIMQPWIEGTKPVNFRRRIDRTDSLSALQALHETKEQIDWDASPYLHRYQLLDKWRERLDRFIDNRDAFGNFIRKQAVDEIIMYGEEALPILKKNYRKLSGHTLLHGDVVHHNILRDGNGLIRFIDFDLACTGPPGTELALWMHRVLPNVCYNLEFLLAEQSSLGNLDEASISMLLYPNELLREWLHLLGMPEAKQENLARKLIPFTEYALSSWPKLWYDIERNMK</sequence>
<dbReference type="InterPro" id="IPR047175">
    <property type="entry name" value="CotS-like"/>
</dbReference>
<dbReference type="PANTHER" id="PTHR39179">
    <property type="entry name" value="SPORE COAT PROTEIN I"/>
    <property type="match status" value="1"/>
</dbReference>
<feature type="domain" description="Aminoglycoside phosphotransferase" evidence="1">
    <location>
        <begin position="21"/>
        <end position="210"/>
    </location>
</feature>
<dbReference type="InterPro" id="IPR002575">
    <property type="entry name" value="Aminoglycoside_PTrfase"/>
</dbReference>
<protein>
    <submittedName>
        <fullName evidence="2">Phosphotransferase</fullName>
    </submittedName>
</protein>
<evidence type="ECO:0000313" key="2">
    <source>
        <dbReference type="EMBL" id="MFC5603979.1"/>
    </source>
</evidence>
<name>A0ABW0U088_9BACL</name>